<comment type="caution">
    <text evidence="2">The sequence shown here is derived from an EMBL/GenBank/DDBJ whole genome shotgun (WGS) entry which is preliminary data.</text>
</comment>
<dbReference type="RefSeq" id="WP_033614523.1">
    <property type="nucleotide sequence ID" value="NZ_AYGX02000039.1"/>
</dbReference>
<feature type="transmembrane region" description="Helical" evidence="1">
    <location>
        <begin position="12"/>
        <end position="30"/>
    </location>
</feature>
<organism evidence="2 3">
    <name type="scientific">Lactiplantibacillus fabifermentans DSM 21115</name>
    <dbReference type="NCBI Taxonomy" id="1413187"/>
    <lineage>
        <taxon>Bacteria</taxon>
        <taxon>Bacillati</taxon>
        <taxon>Bacillota</taxon>
        <taxon>Bacilli</taxon>
        <taxon>Lactobacillales</taxon>
        <taxon>Lactobacillaceae</taxon>
        <taxon>Lactiplantibacillus</taxon>
    </lineage>
</organism>
<gene>
    <name evidence="2" type="ORF">DY78_GL002312</name>
</gene>
<dbReference type="Proteomes" id="UP000050920">
    <property type="component" value="Unassembled WGS sequence"/>
</dbReference>
<protein>
    <submittedName>
        <fullName evidence="2">Uncharacterized protein</fullName>
    </submittedName>
</protein>
<evidence type="ECO:0000313" key="3">
    <source>
        <dbReference type="Proteomes" id="UP000050920"/>
    </source>
</evidence>
<proteinExistence type="predicted"/>
<accession>A0A0R2NS86</accession>
<evidence type="ECO:0000313" key="2">
    <source>
        <dbReference type="EMBL" id="KRO28535.1"/>
    </source>
</evidence>
<keyword evidence="1" id="KW-1133">Transmembrane helix</keyword>
<dbReference type="EMBL" id="AYGX02000039">
    <property type="protein sequence ID" value="KRO28535.1"/>
    <property type="molecule type" value="Genomic_DNA"/>
</dbReference>
<name>A0A0R2NS86_9LACO</name>
<keyword evidence="1" id="KW-0812">Transmembrane</keyword>
<reference evidence="2 3" key="1">
    <citation type="journal article" date="2015" name="Genome Announc.">
        <title>Expanding the biotechnology potential of lactobacilli through comparative genomics of 213 strains and associated genera.</title>
        <authorList>
            <person name="Sun Z."/>
            <person name="Harris H.M."/>
            <person name="McCann A."/>
            <person name="Guo C."/>
            <person name="Argimon S."/>
            <person name="Zhang W."/>
            <person name="Yang X."/>
            <person name="Jeffery I.B."/>
            <person name="Cooney J.C."/>
            <person name="Kagawa T.F."/>
            <person name="Liu W."/>
            <person name="Song Y."/>
            <person name="Salvetti E."/>
            <person name="Wrobel A."/>
            <person name="Rasinkangas P."/>
            <person name="Parkhill J."/>
            <person name="Rea M.C."/>
            <person name="O'Sullivan O."/>
            <person name="Ritari J."/>
            <person name="Douillard F.P."/>
            <person name="Paul Ross R."/>
            <person name="Yang R."/>
            <person name="Briner A.E."/>
            <person name="Felis G.E."/>
            <person name="de Vos W.M."/>
            <person name="Barrangou R."/>
            <person name="Klaenhammer T.R."/>
            <person name="Caufield P.W."/>
            <person name="Cui Y."/>
            <person name="Zhang H."/>
            <person name="O'Toole P.W."/>
        </authorList>
    </citation>
    <scope>NUCLEOTIDE SEQUENCE [LARGE SCALE GENOMIC DNA]</scope>
    <source>
        <strain evidence="2 3">DSM 21115</strain>
    </source>
</reference>
<sequence>MLPDWLLNWSRECLIFITILTLVSVILLQVPLRETLIVDFVYMVVAFPFAWRRGHPKDN</sequence>
<keyword evidence="3" id="KW-1185">Reference proteome</keyword>
<keyword evidence="1" id="KW-0472">Membrane</keyword>
<evidence type="ECO:0000256" key="1">
    <source>
        <dbReference type="SAM" id="Phobius"/>
    </source>
</evidence>
<dbReference type="AlphaFoldDB" id="A0A0R2NS86"/>